<protein>
    <recommendedName>
        <fullName evidence="2">Transcription factor zinc-finger domain-containing protein</fullName>
    </recommendedName>
</protein>
<proteinExistence type="predicted"/>
<accession>A0A0F9TME7</accession>
<reference evidence="1" key="1">
    <citation type="journal article" date="2015" name="Nature">
        <title>Complex archaea that bridge the gap between prokaryotes and eukaryotes.</title>
        <authorList>
            <person name="Spang A."/>
            <person name="Saw J.H."/>
            <person name="Jorgensen S.L."/>
            <person name="Zaremba-Niedzwiedzka K."/>
            <person name="Martijn J."/>
            <person name="Lind A.E."/>
            <person name="van Eijk R."/>
            <person name="Schleper C."/>
            <person name="Guy L."/>
            <person name="Ettema T.J."/>
        </authorList>
    </citation>
    <scope>NUCLEOTIDE SEQUENCE</scope>
</reference>
<dbReference type="EMBL" id="LAZR01000203">
    <property type="protein sequence ID" value="KKN82305.1"/>
    <property type="molecule type" value="Genomic_DNA"/>
</dbReference>
<dbReference type="AlphaFoldDB" id="A0A0F9TME7"/>
<comment type="caution">
    <text evidence="1">The sequence shown here is derived from an EMBL/GenBank/DDBJ whole genome shotgun (WGS) entry which is preliminary data.</text>
</comment>
<sequence length="70" mass="8339">MTRKTCPRCNGKLDYLVDEWGSYWNCLYCGGIWDDLVGPRELPKLHREQRIIERENERKARLARELEGSD</sequence>
<gene>
    <name evidence="1" type="ORF">LCGC14_0311180</name>
</gene>
<name>A0A0F9TME7_9ZZZZ</name>
<evidence type="ECO:0008006" key="2">
    <source>
        <dbReference type="Google" id="ProtNLM"/>
    </source>
</evidence>
<evidence type="ECO:0000313" key="1">
    <source>
        <dbReference type="EMBL" id="KKN82305.1"/>
    </source>
</evidence>
<organism evidence="1">
    <name type="scientific">marine sediment metagenome</name>
    <dbReference type="NCBI Taxonomy" id="412755"/>
    <lineage>
        <taxon>unclassified sequences</taxon>
        <taxon>metagenomes</taxon>
        <taxon>ecological metagenomes</taxon>
    </lineage>
</organism>